<evidence type="ECO:0000256" key="1">
    <source>
        <dbReference type="SAM" id="MobiDB-lite"/>
    </source>
</evidence>
<dbReference type="EMBL" id="MIPT01000001">
    <property type="protein sequence ID" value="OHT21799.1"/>
    <property type="molecule type" value="Genomic_DNA"/>
</dbReference>
<keyword evidence="2" id="KW-1133">Transmembrane helix</keyword>
<accession>A0A1S1HHM5</accession>
<feature type="transmembrane region" description="Helical" evidence="2">
    <location>
        <begin position="12"/>
        <end position="32"/>
    </location>
</feature>
<sequence length="82" mass="8808">MSDHEAHYGGKMSGRAKLIFVGFAIVAGYYLFTEHTAHVLNALPFLLFLSCPVMHLFMHHGHKHGGGTPSSKSQGTGDAGVQ</sequence>
<dbReference type="AlphaFoldDB" id="A0A1S1HHM5"/>
<dbReference type="Pfam" id="PF11666">
    <property type="entry name" value="DUF2933"/>
    <property type="match status" value="1"/>
</dbReference>
<dbReference type="RefSeq" id="WP_070934784.1">
    <property type="nucleotide sequence ID" value="NZ_MIPT01000001.1"/>
</dbReference>
<name>A0A1S1HHM5_9SPHN</name>
<evidence type="ECO:0000256" key="2">
    <source>
        <dbReference type="SAM" id="Phobius"/>
    </source>
</evidence>
<protein>
    <recommendedName>
        <fullName evidence="5">DUF2933 domain-containing protein</fullName>
    </recommendedName>
</protein>
<feature type="transmembrane region" description="Helical" evidence="2">
    <location>
        <begin position="38"/>
        <end position="57"/>
    </location>
</feature>
<feature type="region of interest" description="Disordered" evidence="1">
    <location>
        <begin position="62"/>
        <end position="82"/>
    </location>
</feature>
<evidence type="ECO:0000313" key="4">
    <source>
        <dbReference type="Proteomes" id="UP000179467"/>
    </source>
</evidence>
<keyword evidence="4" id="KW-1185">Reference proteome</keyword>
<evidence type="ECO:0000313" key="3">
    <source>
        <dbReference type="EMBL" id="OHT21799.1"/>
    </source>
</evidence>
<keyword evidence="2" id="KW-0472">Membrane</keyword>
<keyword evidence="2" id="KW-0812">Transmembrane</keyword>
<proteinExistence type="predicted"/>
<gene>
    <name evidence="3" type="ORF">BHE75_03810</name>
</gene>
<organism evidence="3 4">
    <name type="scientific">Edaphosphingomonas haloaromaticamans</name>
    <dbReference type="NCBI Taxonomy" id="653954"/>
    <lineage>
        <taxon>Bacteria</taxon>
        <taxon>Pseudomonadati</taxon>
        <taxon>Pseudomonadota</taxon>
        <taxon>Alphaproteobacteria</taxon>
        <taxon>Sphingomonadales</taxon>
        <taxon>Rhizorhabdaceae</taxon>
        <taxon>Edaphosphingomonas</taxon>
    </lineage>
</organism>
<comment type="caution">
    <text evidence="3">The sequence shown here is derived from an EMBL/GenBank/DDBJ whole genome shotgun (WGS) entry which is preliminary data.</text>
</comment>
<dbReference type="OrthoDB" id="5298481at2"/>
<reference evidence="3 4" key="1">
    <citation type="submission" date="2016-09" db="EMBL/GenBank/DDBJ databases">
        <title>Metabolic pathway, cell adaptation mechanisms and a novel monoxygenase revealed through proteogenomic-transcription analysis of a Sphingomonas haloaromaticamans strain degrading the fungicide ortho-phenylphenol.</title>
        <authorList>
            <person name="Perruchon C."/>
            <person name="Papadopoulou E.S."/>
            <person name="Rousidou C."/>
            <person name="Vasileiadis S."/>
            <person name="Tanou G."/>
            <person name="Amoutzias G."/>
            <person name="Molassiotis A."/>
            <person name="Karpouzas D.G."/>
        </authorList>
    </citation>
    <scope>NUCLEOTIDE SEQUENCE [LARGE SCALE GENOMIC DNA]</scope>
    <source>
        <strain evidence="3 4">P3</strain>
    </source>
</reference>
<evidence type="ECO:0008006" key="5">
    <source>
        <dbReference type="Google" id="ProtNLM"/>
    </source>
</evidence>
<dbReference type="Proteomes" id="UP000179467">
    <property type="component" value="Unassembled WGS sequence"/>
</dbReference>
<dbReference type="InterPro" id="IPR021682">
    <property type="entry name" value="DUF2933"/>
</dbReference>